<accession>N6T1I7</accession>
<dbReference type="EMBL" id="KB741271">
    <property type="protein sequence ID" value="ENN71388.1"/>
    <property type="molecule type" value="Genomic_DNA"/>
</dbReference>
<organism evidence="1">
    <name type="scientific">Dendroctonus ponderosae</name>
    <name type="common">Mountain pine beetle</name>
    <dbReference type="NCBI Taxonomy" id="77166"/>
    <lineage>
        <taxon>Eukaryota</taxon>
        <taxon>Metazoa</taxon>
        <taxon>Ecdysozoa</taxon>
        <taxon>Arthropoda</taxon>
        <taxon>Hexapoda</taxon>
        <taxon>Insecta</taxon>
        <taxon>Pterygota</taxon>
        <taxon>Neoptera</taxon>
        <taxon>Endopterygota</taxon>
        <taxon>Coleoptera</taxon>
        <taxon>Polyphaga</taxon>
        <taxon>Cucujiformia</taxon>
        <taxon>Curculionidae</taxon>
        <taxon>Scolytinae</taxon>
        <taxon>Dendroctonus</taxon>
    </lineage>
</organism>
<evidence type="ECO:0000313" key="1">
    <source>
        <dbReference type="EMBL" id="ENN71388.1"/>
    </source>
</evidence>
<proteinExistence type="predicted"/>
<gene>
    <name evidence="1" type="ORF">YQE_11935</name>
</gene>
<feature type="non-terminal residue" evidence="1">
    <location>
        <position position="1"/>
    </location>
</feature>
<protein>
    <submittedName>
        <fullName evidence="1">Uncharacterized protein</fullName>
    </submittedName>
</protein>
<name>N6T1I7_DENPD</name>
<sequence>MDFFLWAYVKNEIYKITPTAKDDMKERITTIEVHIVNTLYNVLIFWFKRNLNGSVVIGKTVIFALSLEVHFGKDAIQHLY</sequence>
<reference evidence="1" key="1">
    <citation type="journal article" date="2013" name="Genome Biol.">
        <title>Draft genome of the mountain pine beetle, Dendroctonus ponderosae Hopkins, a major forest pest.</title>
        <authorList>
            <person name="Keeling C.I."/>
            <person name="Yuen M.M."/>
            <person name="Liao N.Y."/>
            <person name="Docking T.R."/>
            <person name="Chan S.K."/>
            <person name="Taylor G.A."/>
            <person name="Palmquist D.L."/>
            <person name="Jackman S.D."/>
            <person name="Nguyen A."/>
            <person name="Li M."/>
            <person name="Henderson H."/>
            <person name="Janes J.K."/>
            <person name="Zhao Y."/>
            <person name="Pandoh P."/>
            <person name="Moore R."/>
            <person name="Sperling F.A."/>
            <person name="Huber D.P."/>
            <person name="Birol I."/>
            <person name="Jones S.J."/>
            <person name="Bohlmann J."/>
        </authorList>
    </citation>
    <scope>NUCLEOTIDE SEQUENCE</scope>
</reference>
<dbReference type="AlphaFoldDB" id="N6T1I7"/>
<dbReference type="HOGENOM" id="CLU_2592233_0_0_1"/>